<dbReference type="Proteomes" id="UP000245137">
    <property type="component" value="Unassembled WGS sequence"/>
</dbReference>
<keyword evidence="7" id="KW-1185">Reference proteome</keyword>
<dbReference type="NCBIfam" id="NF006133">
    <property type="entry name" value="PRK08278.1"/>
    <property type="match status" value="1"/>
</dbReference>
<evidence type="ECO:0000256" key="2">
    <source>
        <dbReference type="ARBA" id="ARBA00006484"/>
    </source>
</evidence>
<dbReference type="OrthoDB" id="9810935at2"/>
<evidence type="ECO:0000313" key="6">
    <source>
        <dbReference type="EMBL" id="PWB93956.1"/>
    </source>
</evidence>
<accession>A0A2U1SQR8</accession>
<dbReference type="InterPro" id="IPR020904">
    <property type="entry name" value="Sc_DH/Rdtase_CS"/>
</dbReference>
<dbReference type="Pfam" id="PF00106">
    <property type="entry name" value="adh_short"/>
    <property type="match status" value="1"/>
</dbReference>
<keyword evidence="3" id="KW-0521">NADP</keyword>
<keyword evidence="4" id="KW-0560">Oxidoreductase</keyword>
<dbReference type="FunFam" id="3.40.50.720:FF:000301">
    <property type="entry name" value="Hydroxysteroid dehydrogenase like 2"/>
    <property type="match status" value="1"/>
</dbReference>
<reference evidence="6 7" key="1">
    <citation type="journal article" date="2018" name="Appl. Microbiol. Biotechnol.">
        <title>Co-cultivation of the strictly anaerobic methanogen Methanosarcina barkeri with aerobic methanotrophs in an oxygen-limited membrane bioreactor.</title>
        <authorList>
            <person name="In 't Zandt M.H."/>
            <person name="van den Bosch T.J.M."/>
            <person name="Rijkers R."/>
            <person name="van Kessel M.A.H.J."/>
            <person name="Jetten M.S.M."/>
            <person name="Welte C.U."/>
        </authorList>
    </citation>
    <scope>NUCLEOTIDE SEQUENCE [LARGE SCALE GENOMIC DNA]</scope>
    <source>
        <strain evidence="6 7">DSM 17706</strain>
    </source>
</reference>
<evidence type="ECO:0000256" key="1">
    <source>
        <dbReference type="ARBA" id="ARBA00004275"/>
    </source>
</evidence>
<dbReference type="AlphaFoldDB" id="A0A2U1SQR8"/>
<dbReference type="PANTHER" id="PTHR42808">
    <property type="entry name" value="HYDROXYSTEROID DEHYDROGENASE-LIKE PROTEIN 2"/>
    <property type="match status" value="1"/>
</dbReference>
<dbReference type="InterPro" id="IPR036291">
    <property type="entry name" value="NAD(P)-bd_dom_sf"/>
</dbReference>
<evidence type="ECO:0000256" key="4">
    <source>
        <dbReference type="ARBA" id="ARBA00023002"/>
    </source>
</evidence>
<keyword evidence="5" id="KW-0576">Peroxisome</keyword>
<evidence type="ECO:0000313" key="7">
    <source>
        <dbReference type="Proteomes" id="UP000245137"/>
    </source>
</evidence>
<gene>
    <name evidence="6" type="ORF">C5689_10200</name>
</gene>
<name>A0A2U1SQR8_METSR</name>
<dbReference type="RefSeq" id="WP_108917177.1">
    <property type="nucleotide sequence ID" value="NZ_BGJY01000010.1"/>
</dbReference>
<dbReference type="Gene3D" id="3.40.50.720">
    <property type="entry name" value="NAD(P)-binding Rossmann-like Domain"/>
    <property type="match status" value="1"/>
</dbReference>
<sequence length="287" mass="30225">MAGSLAGKTLFITGASRGIGLAIAERAARDGANVAIIAKSVAEHPKLPGTIYTAAAAIEKAGGRALALPCDIRFDAQVEEALDKTAAIFGGVDILVNNASAIDLRSVESIEMKRFDLMHHVNARGTFLCAKLALPYLKKSANPHILTLSPPLDMNPRWFAPNLAYTMAKYGMSLVTLGLAHELAGKVAVNSLWPETAIATTAVANLLGGEAALRRARKPQIVADAAHAILTRDACACTGNFFIDVNVLTQEGVTDFSLYAVDPTMPAILDFFLDAPITAGVQKSPFG</sequence>
<evidence type="ECO:0000256" key="5">
    <source>
        <dbReference type="ARBA" id="ARBA00023140"/>
    </source>
</evidence>
<proteinExistence type="inferred from homology"/>
<organism evidence="6 7">
    <name type="scientific">Methylosinus sporium</name>
    <dbReference type="NCBI Taxonomy" id="428"/>
    <lineage>
        <taxon>Bacteria</taxon>
        <taxon>Pseudomonadati</taxon>
        <taxon>Pseudomonadota</taxon>
        <taxon>Alphaproteobacteria</taxon>
        <taxon>Hyphomicrobiales</taxon>
        <taxon>Methylocystaceae</taxon>
        <taxon>Methylosinus</taxon>
    </lineage>
</organism>
<protein>
    <submittedName>
        <fullName evidence="6">Short chain dehydrogenase</fullName>
    </submittedName>
</protein>
<dbReference type="PRINTS" id="PR00081">
    <property type="entry name" value="GDHRDH"/>
</dbReference>
<dbReference type="PROSITE" id="PS00061">
    <property type="entry name" value="ADH_SHORT"/>
    <property type="match status" value="1"/>
</dbReference>
<dbReference type="InterPro" id="IPR051935">
    <property type="entry name" value="HSDL2"/>
</dbReference>
<dbReference type="PANTHER" id="PTHR42808:SF3">
    <property type="entry name" value="HYDROXYSTEROID DEHYDROGENASE-LIKE PROTEIN 2"/>
    <property type="match status" value="1"/>
</dbReference>
<dbReference type="SUPFAM" id="SSF51735">
    <property type="entry name" value="NAD(P)-binding Rossmann-fold domains"/>
    <property type="match status" value="1"/>
</dbReference>
<comment type="caution">
    <text evidence="6">The sequence shown here is derived from an EMBL/GenBank/DDBJ whole genome shotgun (WGS) entry which is preliminary data.</text>
</comment>
<comment type="similarity">
    <text evidence="2">Belongs to the short-chain dehydrogenases/reductases (SDR) family.</text>
</comment>
<dbReference type="EMBL" id="PUIV01000013">
    <property type="protein sequence ID" value="PWB93956.1"/>
    <property type="molecule type" value="Genomic_DNA"/>
</dbReference>
<dbReference type="InterPro" id="IPR002347">
    <property type="entry name" value="SDR_fam"/>
</dbReference>
<dbReference type="GO" id="GO:0016491">
    <property type="term" value="F:oxidoreductase activity"/>
    <property type="evidence" value="ECO:0007669"/>
    <property type="project" value="UniProtKB-KW"/>
</dbReference>
<evidence type="ECO:0000256" key="3">
    <source>
        <dbReference type="ARBA" id="ARBA00022857"/>
    </source>
</evidence>
<comment type="subcellular location">
    <subcellularLocation>
        <location evidence="1">Peroxisome</location>
    </subcellularLocation>
</comment>